<accession>A0ABC8AWL6</accession>
<dbReference type="PANTHER" id="PTHR48107">
    <property type="entry name" value="NADPH-DEPENDENT ALDEHYDE REDUCTASE-LIKE PROTEIN, CHLOROPLASTIC-RELATED"/>
    <property type="match status" value="1"/>
</dbReference>
<dbReference type="AlphaFoldDB" id="A0ABC8AWL6"/>
<gene>
    <name evidence="4" type="ORF">NS506_04393</name>
</gene>
<proteinExistence type="inferred from homology"/>
<dbReference type="InterPro" id="IPR057326">
    <property type="entry name" value="KR_dom"/>
</dbReference>
<dbReference type="FunFam" id="3.40.50.720:FF:000084">
    <property type="entry name" value="Short-chain dehydrogenase reductase"/>
    <property type="match status" value="1"/>
</dbReference>
<sequence>MSHNSTAIVTGAGRGIGRAVAERLGAQGCAVLVNYRSDAAAAAAVVAAIRAAGGEASAAPADVAVPEQVGRLFDLARERYGDPRIVVHAAAVTHFAPLARATDADYDRVFDANARATFATLRAAAGQVVDDGRIIVISSGAAVVPRANAGLYAASKAAGDQLVRVLATELAPRRITVNSVRPGPTRTEQVAASMSADRLAAVAADIPLGRLAEPADIADVVTFLSSDGGRWITGQTIHVGGGMF</sequence>
<organism evidence="4 5">
    <name type="scientific">Nocardia seriolae</name>
    <dbReference type="NCBI Taxonomy" id="37332"/>
    <lineage>
        <taxon>Bacteria</taxon>
        <taxon>Bacillati</taxon>
        <taxon>Actinomycetota</taxon>
        <taxon>Actinomycetes</taxon>
        <taxon>Mycobacteriales</taxon>
        <taxon>Nocardiaceae</taxon>
        <taxon>Nocardia</taxon>
    </lineage>
</organism>
<dbReference type="PANTHER" id="PTHR48107:SF7">
    <property type="entry name" value="RE15974P"/>
    <property type="match status" value="1"/>
</dbReference>
<protein>
    <submittedName>
        <fullName evidence="4">3-oxoacyl-[acyl-carrier-protein] reductase</fullName>
        <ecNumber evidence="4">1.1.1.100</ecNumber>
    </submittedName>
</protein>
<reference evidence="4 5" key="1">
    <citation type="submission" date="2016-10" db="EMBL/GenBank/DDBJ databases">
        <title>Genome sequence of Nocardia seriolae strain EM150506, isolated from Anguila japonica.</title>
        <authorList>
            <person name="Han H.-J."/>
        </authorList>
    </citation>
    <scope>NUCLEOTIDE SEQUENCE [LARGE SCALE GENOMIC DNA]</scope>
    <source>
        <strain evidence="4 5">EM150506</strain>
    </source>
</reference>
<dbReference type="Pfam" id="PF13561">
    <property type="entry name" value="adh_short_C2"/>
    <property type="match status" value="1"/>
</dbReference>
<evidence type="ECO:0000313" key="5">
    <source>
        <dbReference type="Proteomes" id="UP000180166"/>
    </source>
</evidence>
<dbReference type="InterPro" id="IPR036291">
    <property type="entry name" value="NAD(P)-bd_dom_sf"/>
</dbReference>
<evidence type="ECO:0000313" key="4">
    <source>
        <dbReference type="EMBL" id="APA98441.1"/>
    </source>
</evidence>
<comment type="similarity">
    <text evidence="1">Belongs to the short-chain dehydrogenases/reductases (SDR) family.</text>
</comment>
<dbReference type="SMART" id="SM00822">
    <property type="entry name" value="PKS_KR"/>
    <property type="match status" value="1"/>
</dbReference>
<dbReference type="RefSeq" id="WP_033089134.1">
    <property type="nucleotide sequence ID" value="NZ_AP017900.1"/>
</dbReference>
<evidence type="ECO:0000256" key="1">
    <source>
        <dbReference type="ARBA" id="ARBA00006484"/>
    </source>
</evidence>
<dbReference type="PROSITE" id="PS00061">
    <property type="entry name" value="ADH_SHORT"/>
    <property type="match status" value="1"/>
</dbReference>
<dbReference type="InterPro" id="IPR002347">
    <property type="entry name" value="SDR_fam"/>
</dbReference>
<name>A0ABC8AWL6_9NOCA</name>
<dbReference type="KEGG" id="nsr:NS506_04393"/>
<keyword evidence="2 4" id="KW-0560">Oxidoreductase</keyword>
<dbReference type="EMBL" id="CP017839">
    <property type="protein sequence ID" value="APA98441.1"/>
    <property type="molecule type" value="Genomic_DNA"/>
</dbReference>
<dbReference type="InterPro" id="IPR020904">
    <property type="entry name" value="Sc_DH/Rdtase_CS"/>
</dbReference>
<evidence type="ECO:0000256" key="2">
    <source>
        <dbReference type="ARBA" id="ARBA00023002"/>
    </source>
</evidence>
<dbReference type="PRINTS" id="PR00081">
    <property type="entry name" value="GDHRDH"/>
</dbReference>
<dbReference type="SUPFAM" id="SSF51735">
    <property type="entry name" value="NAD(P)-binding Rossmann-fold domains"/>
    <property type="match status" value="1"/>
</dbReference>
<dbReference type="Gene3D" id="3.40.50.720">
    <property type="entry name" value="NAD(P)-binding Rossmann-like Domain"/>
    <property type="match status" value="1"/>
</dbReference>
<dbReference type="Proteomes" id="UP000180166">
    <property type="component" value="Chromosome"/>
</dbReference>
<dbReference type="GeneID" id="93375125"/>
<dbReference type="EC" id="1.1.1.100" evidence="4"/>
<dbReference type="GO" id="GO:0004316">
    <property type="term" value="F:3-oxoacyl-[acyl-carrier-protein] reductase (NADPH) activity"/>
    <property type="evidence" value="ECO:0007669"/>
    <property type="project" value="UniProtKB-EC"/>
</dbReference>
<evidence type="ECO:0000259" key="3">
    <source>
        <dbReference type="SMART" id="SM00822"/>
    </source>
</evidence>
<feature type="domain" description="Ketoreductase" evidence="3">
    <location>
        <begin position="5"/>
        <end position="234"/>
    </location>
</feature>